<dbReference type="InterPro" id="IPR016208">
    <property type="entry name" value="Ald_Oxase/xanthine_DH-like"/>
</dbReference>
<name>A0A8I0K234_9ACTN</name>
<sequence>MTRINGTPVDTSPRPGQCLRTFLREHGGTEVKKGCDAGDCGACTVLLDGKAVHSCVTPAVRAVGHEVTTVAGLGASDALHDVQRRFVDAAGFQCGFCTAGMVVTAAALDEGLEDREPRCRAMKGNLCRCTGYRAIHDALAGTVNVQTPKDGQAFGTSTRSPAAGRIVSGQEPYTLDLPAPAGLLHVAVLGSPHAHARIVSIDVRRAAALDGVHLVLTHHDVPGVLYSTGRHENRLDDPDDTRILDPVLRFHGQRVAVAVAESVALAQAALALVEVEYELLPAVFDPEEARRPGAPVLHGDKDPAESRVADPARNVVAQLHDEHGDVETALASAHATVSGTWRTGRVSHAQLETHGGLGWLDDDGTLVVRTSTQVPFLVRAELARLFDLPAERVRVIAARVGGGFGGKQELLVEDLIALAVLRTGRPVQYELSREDQFTIVPCRHPMRVEVTLGADADGHLVAMKLDVLTDTGAYGNHAIGVMFHGCHESVAQYRCPNKRVDAEAVYTNQLPSGAFRGYGLGQVMFGLESAMDELARELGIDPLELRRRNAVVPGDPFVVTSAEQGDLQYGGSYGLDQCIDLVDEALASGRGLPAPAGWPTGRGVAMAMIATIPPRGHFSHVTVSVDPAGVYTVAVGTAEFGNGTTTVHVQLVATELGTTPDRVRVLQSDTASSGYDTGAFGSTGSVVAGRAVQTAAERLHAELLTLAARAAGVDSGHCAIRRDGVLLPDGTLVPFARIAPEGITADGSHDGTPRSVAFNVHGFRVAVDPATGEVRILQSVHAADAGAVINPEQLRGQIEGGVAQGIGSALQEEIVVDDGIVVTRTFRNYRVPQMADVPHTEVLLAETVDALGPRGAKSMSEAPYNPVAPALANAITEAIGVRPRELPMTRDRVWRLAQQVSGAGDRRSD</sequence>
<dbReference type="InterPro" id="IPR012675">
    <property type="entry name" value="Beta-grasp_dom_sf"/>
</dbReference>
<evidence type="ECO:0000256" key="2">
    <source>
        <dbReference type="ARBA" id="ARBA00022723"/>
    </source>
</evidence>
<evidence type="ECO:0000313" key="7">
    <source>
        <dbReference type="Proteomes" id="UP000620591"/>
    </source>
</evidence>
<keyword evidence="2" id="KW-0479">Metal-binding</keyword>
<dbReference type="InterPro" id="IPR036856">
    <property type="entry name" value="Ald_Oxase/Xan_DH_a/b_sf"/>
</dbReference>
<dbReference type="Gene3D" id="3.90.1170.50">
    <property type="entry name" value="Aldehyde oxidase/xanthine dehydrogenase, a/b hammerhead"/>
    <property type="match status" value="1"/>
</dbReference>
<dbReference type="Gene3D" id="3.10.20.30">
    <property type="match status" value="1"/>
</dbReference>
<dbReference type="Pfam" id="PF02738">
    <property type="entry name" value="MoCoBD_1"/>
    <property type="match status" value="1"/>
</dbReference>
<organism evidence="6 7">
    <name type="scientific">Aeromicrobium senzhongii</name>
    <dbReference type="NCBI Taxonomy" id="2663859"/>
    <lineage>
        <taxon>Bacteria</taxon>
        <taxon>Bacillati</taxon>
        <taxon>Actinomycetota</taxon>
        <taxon>Actinomycetes</taxon>
        <taxon>Propionibacteriales</taxon>
        <taxon>Nocardioidaceae</taxon>
        <taxon>Aeromicrobium</taxon>
    </lineage>
</organism>
<evidence type="ECO:0000313" key="6">
    <source>
        <dbReference type="EMBL" id="MBC9225684.1"/>
    </source>
</evidence>
<dbReference type="PANTHER" id="PTHR11908:SF157">
    <property type="entry name" value="XANTHINE DEHYDROGENASE SUBUNIT D-RELATED"/>
    <property type="match status" value="1"/>
</dbReference>
<dbReference type="RefSeq" id="WP_187768797.1">
    <property type="nucleotide sequence ID" value="NZ_JACTVM010000001.1"/>
</dbReference>
<dbReference type="Pfam" id="PF01799">
    <property type="entry name" value="Fer2_2"/>
    <property type="match status" value="1"/>
</dbReference>
<dbReference type="Proteomes" id="UP000620591">
    <property type="component" value="Unassembled WGS sequence"/>
</dbReference>
<dbReference type="SUPFAM" id="SSF47741">
    <property type="entry name" value="CO dehydrogenase ISP C-domain like"/>
    <property type="match status" value="1"/>
</dbReference>
<comment type="similarity">
    <text evidence="1">Belongs to the xanthine dehydrogenase family.</text>
</comment>
<dbReference type="Pfam" id="PF01315">
    <property type="entry name" value="Ald_Xan_dh_C"/>
    <property type="match status" value="1"/>
</dbReference>
<dbReference type="InterPro" id="IPR037165">
    <property type="entry name" value="AldOxase/xan_DH_Mopterin-bd_sf"/>
</dbReference>
<accession>A0A8I0K234</accession>
<dbReference type="Pfam" id="PF20256">
    <property type="entry name" value="MoCoBD_2"/>
    <property type="match status" value="1"/>
</dbReference>
<dbReference type="PANTHER" id="PTHR11908">
    <property type="entry name" value="XANTHINE DEHYDROGENASE"/>
    <property type="match status" value="1"/>
</dbReference>
<dbReference type="GO" id="GO:0005506">
    <property type="term" value="F:iron ion binding"/>
    <property type="evidence" value="ECO:0007669"/>
    <property type="project" value="InterPro"/>
</dbReference>
<comment type="caution">
    <text evidence="6">The sequence shown here is derived from an EMBL/GenBank/DDBJ whole genome shotgun (WGS) entry which is preliminary data.</text>
</comment>
<dbReference type="InterPro" id="IPR036010">
    <property type="entry name" value="2Fe-2S_ferredoxin-like_sf"/>
</dbReference>
<dbReference type="InterPro" id="IPR001041">
    <property type="entry name" value="2Fe-2S_ferredoxin-type"/>
</dbReference>
<dbReference type="SUPFAM" id="SSF54665">
    <property type="entry name" value="CO dehydrogenase molybdoprotein N-domain-like"/>
    <property type="match status" value="1"/>
</dbReference>
<dbReference type="GO" id="GO:0051537">
    <property type="term" value="F:2 iron, 2 sulfur cluster binding"/>
    <property type="evidence" value="ECO:0007669"/>
    <property type="project" value="InterPro"/>
</dbReference>
<dbReference type="InterPro" id="IPR046867">
    <property type="entry name" value="AldOxase/xan_DH_MoCoBD2"/>
</dbReference>
<dbReference type="SUPFAM" id="SSF56003">
    <property type="entry name" value="Molybdenum cofactor-binding domain"/>
    <property type="match status" value="1"/>
</dbReference>
<evidence type="ECO:0000256" key="1">
    <source>
        <dbReference type="ARBA" id="ARBA00006849"/>
    </source>
</evidence>
<dbReference type="InterPro" id="IPR000674">
    <property type="entry name" value="Ald_Oxase/Xan_DH_a/b"/>
</dbReference>
<dbReference type="EMBL" id="JACTVM010000001">
    <property type="protein sequence ID" value="MBC9225684.1"/>
    <property type="molecule type" value="Genomic_DNA"/>
</dbReference>
<dbReference type="Gene3D" id="1.10.150.120">
    <property type="entry name" value="[2Fe-2S]-binding domain"/>
    <property type="match status" value="1"/>
</dbReference>
<dbReference type="InterPro" id="IPR036884">
    <property type="entry name" value="2Fe-2S-bd_dom_sf"/>
</dbReference>
<feature type="domain" description="2Fe-2S ferredoxin-type" evidence="5">
    <location>
        <begin position="1"/>
        <end position="73"/>
    </location>
</feature>
<dbReference type="PROSITE" id="PS51085">
    <property type="entry name" value="2FE2S_FER_2"/>
    <property type="match status" value="1"/>
</dbReference>
<dbReference type="GO" id="GO:0016491">
    <property type="term" value="F:oxidoreductase activity"/>
    <property type="evidence" value="ECO:0007669"/>
    <property type="project" value="UniProtKB-KW"/>
</dbReference>
<dbReference type="SMART" id="SM01008">
    <property type="entry name" value="Ald_Xan_dh_C"/>
    <property type="match status" value="1"/>
</dbReference>
<evidence type="ECO:0000256" key="3">
    <source>
        <dbReference type="ARBA" id="ARBA00023002"/>
    </source>
</evidence>
<dbReference type="Gene3D" id="3.30.365.10">
    <property type="entry name" value="Aldehyde oxidase/xanthine dehydrogenase, molybdopterin binding domain"/>
    <property type="match status" value="4"/>
</dbReference>
<dbReference type="InterPro" id="IPR002888">
    <property type="entry name" value="2Fe-2S-bd"/>
</dbReference>
<proteinExistence type="inferred from homology"/>
<keyword evidence="4" id="KW-0408">Iron</keyword>
<dbReference type="Pfam" id="PF00111">
    <property type="entry name" value="Fer2"/>
    <property type="match status" value="1"/>
</dbReference>
<protein>
    <submittedName>
        <fullName evidence="6">Molybdopterin-dependent oxidoreductase</fullName>
    </submittedName>
</protein>
<gene>
    <name evidence="6" type="ORF">IBG24_05080</name>
</gene>
<dbReference type="InterPro" id="IPR006058">
    <property type="entry name" value="2Fe2S_fd_BS"/>
</dbReference>
<reference evidence="6" key="1">
    <citation type="submission" date="2020-09" db="EMBL/GenBank/DDBJ databases">
        <title>Novel species in genus Aeromicrobium.</title>
        <authorList>
            <person name="Zhang G."/>
        </authorList>
    </citation>
    <scope>NUCLEOTIDE SEQUENCE</scope>
    <source>
        <strain evidence="6">Zg-636</strain>
    </source>
</reference>
<dbReference type="InterPro" id="IPR008274">
    <property type="entry name" value="AldOxase/xan_DH_MoCoBD1"/>
</dbReference>
<evidence type="ECO:0000256" key="4">
    <source>
        <dbReference type="ARBA" id="ARBA00023004"/>
    </source>
</evidence>
<evidence type="ECO:0000259" key="5">
    <source>
        <dbReference type="PROSITE" id="PS51085"/>
    </source>
</evidence>
<dbReference type="AlphaFoldDB" id="A0A8I0K234"/>
<dbReference type="PROSITE" id="PS00197">
    <property type="entry name" value="2FE2S_FER_1"/>
    <property type="match status" value="1"/>
</dbReference>
<keyword evidence="3" id="KW-0560">Oxidoreductase</keyword>
<dbReference type="SUPFAM" id="SSF54292">
    <property type="entry name" value="2Fe-2S ferredoxin-like"/>
    <property type="match status" value="1"/>
</dbReference>